<evidence type="ECO:0000313" key="3">
    <source>
        <dbReference type="EMBL" id="MCT9002264.1"/>
    </source>
</evidence>
<feature type="transmembrane region" description="Helical" evidence="1">
    <location>
        <begin position="39"/>
        <end position="61"/>
    </location>
</feature>
<sequence length="339" mass="35229">MPDPEPTLSRRAARVQMRTDAAEQAQHARSSVTDRVRRGLVLVAAAILLVGGAGAVTAAVAGPPIVGEAALGAEETTPPLPSAAPATSIPVPAQSAVAAASCDDPAVAAALDAGTDADVVAAFGGASALRDAVANGRAPCVSLSDADRIWVVVNKLRPLDPLEYVPASVMPPEGMRRTADVRLRPDVAAALTTLVTAGAEEGAGEIGLNSAYRSYSSQQRIYRGYVNSLGQAAADRTSARPGYSEHQTGIAADLVACARGCGGIEAFGGTPQADWVAENAWRFGFIIRYEDDQTDITGYEWEPWHVRYLGVELAAAYHDGGFRTLEDFFGLPAAPDYAG</sequence>
<keyword evidence="4" id="KW-1185">Reference proteome</keyword>
<keyword evidence="1" id="KW-0812">Transmembrane</keyword>
<dbReference type="InterPro" id="IPR058193">
    <property type="entry name" value="VanY/YodJ_core_dom"/>
</dbReference>
<dbReference type="RefSeq" id="WP_261606800.1">
    <property type="nucleotide sequence ID" value="NZ_JAODOR010000009.1"/>
</dbReference>
<protein>
    <submittedName>
        <fullName evidence="3">M15 family metallopeptidase</fullName>
    </submittedName>
</protein>
<evidence type="ECO:0000256" key="1">
    <source>
        <dbReference type="SAM" id="Phobius"/>
    </source>
</evidence>
<name>A0ABT2PEN7_9MICO</name>
<dbReference type="EMBL" id="JAODOR010000009">
    <property type="protein sequence ID" value="MCT9002264.1"/>
    <property type="molecule type" value="Genomic_DNA"/>
</dbReference>
<proteinExistence type="predicted"/>
<reference evidence="3 4" key="1">
    <citation type="journal article" date="2024" name="Int. J. Syst. Evol. Microbiol.">
        <title>Microbacterium memoriense sp. nov., a member of the Actinomycetota from marine beach sediment of the north coast of Portugal.</title>
        <authorList>
            <person name="Santos J.D.N.D."/>
            <person name="Klimek D."/>
            <person name="Calusinska M."/>
            <person name="Lobo-da-Cunha A."/>
            <person name="Catita J."/>
            <person name="Goncalves H."/>
            <person name="Gonzalez I."/>
            <person name="Lage O.M."/>
        </authorList>
    </citation>
    <scope>NUCLEOTIDE SEQUENCE [LARGE SCALE GENOMIC DNA]</scope>
    <source>
        <strain evidence="3 4">PMIC_1C1B</strain>
    </source>
</reference>
<keyword evidence="1" id="KW-1133">Transmembrane helix</keyword>
<dbReference type="CDD" id="cd14852">
    <property type="entry name" value="LD-carboxypeptidase"/>
    <property type="match status" value="1"/>
</dbReference>
<dbReference type="SUPFAM" id="SSF55166">
    <property type="entry name" value="Hedgehog/DD-peptidase"/>
    <property type="match status" value="1"/>
</dbReference>
<keyword evidence="1" id="KW-0472">Membrane</keyword>
<evidence type="ECO:0000259" key="2">
    <source>
        <dbReference type="Pfam" id="PF02557"/>
    </source>
</evidence>
<gene>
    <name evidence="3" type="ORF">N4R40_07795</name>
</gene>
<dbReference type="InterPro" id="IPR003709">
    <property type="entry name" value="VanY-like_core_dom"/>
</dbReference>
<feature type="domain" description="D-alanyl-D-alanine carboxypeptidase-like core" evidence="2">
    <location>
        <begin position="182"/>
        <end position="310"/>
    </location>
</feature>
<dbReference type="PANTHER" id="PTHR34385:SF1">
    <property type="entry name" value="PEPTIDOGLYCAN L-ALANYL-D-GLUTAMATE ENDOPEPTIDASE CWLK"/>
    <property type="match status" value="1"/>
</dbReference>
<evidence type="ECO:0000313" key="4">
    <source>
        <dbReference type="Proteomes" id="UP001300496"/>
    </source>
</evidence>
<accession>A0ABT2PEN7</accession>
<dbReference type="Gene3D" id="3.30.1380.10">
    <property type="match status" value="1"/>
</dbReference>
<dbReference type="Proteomes" id="UP001300496">
    <property type="component" value="Unassembled WGS sequence"/>
</dbReference>
<comment type="caution">
    <text evidence="3">The sequence shown here is derived from an EMBL/GenBank/DDBJ whole genome shotgun (WGS) entry which is preliminary data.</text>
</comment>
<organism evidence="3 4">
    <name type="scientific">Microbacterium memoriense</name>
    <dbReference type="NCBI Taxonomy" id="2978350"/>
    <lineage>
        <taxon>Bacteria</taxon>
        <taxon>Bacillati</taxon>
        <taxon>Actinomycetota</taxon>
        <taxon>Actinomycetes</taxon>
        <taxon>Micrococcales</taxon>
        <taxon>Microbacteriaceae</taxon>
        <taxon>Microbacterium</taxon>
    </lineage>
</organism>
<dbReference type="Pfam" id="PF02557">
    <property type="entry name" value="VanY"/>
    <property type="match status" value="1"/>
</dbReference>
<dbReference type="InterPro" id="IPR052179">
    <property type="entry name" value="DD-CPase-like"/>
</dbReference>
<dbReference type="PANTHER" id="PTHR34385">
    <property type="entry name" value="D-ALANYL-D-ALANINE CARBOXYPEPTIDASE"/>
    <property type="match status" value="1"/>
</dbReference>
<dbReference type="InterPro" id="IPR009045">
    <property type="entry name" value="Zn_M74/Hedgehog-like"/>
</dbReference>